<dbReference type="AlphaFoldDB" id="A0A0A8YN22"/>
<dbReference type="EMBL" id="GBRH01270852">
    <property type="protein sequence ID" value="JAD27043.1"/>
    <property type="molecule type" value="Transcribed_RNA"/>
</dbReference>
<reference evidence="1" key="1">
    <citation type="submission" date="2014-09" db="EMBL/GenBank/DDBJ databases">
        <authorList>
            <person name="Magalhaes I.L.F."/>
            <person name="Oliveira U."/>
            <person name="Santos F.R."/>
            <person name="Vidigal T.H.D.A."/>
            <person name="Brescovit A.D."/>
            <person name="Santos A.J."/>
        </authorList>
    </citation>
    <scope>NUCLEOTIDE SEQUENCE</scope>
    <source>
        <tissue evidence="1">Shoot tissue taken approximately 20 cm above the soil surface</tissue>
    </source>
</reference>
<protein>
    <submittedName>
        <fullName evidence="1">Uncharacterized protein</fullName>
    </submittedName>
</protein>
<accession>A0A0A8YN22</accession>
<evidence type="ECO:0000313" key="1">
    <source>
        <dbReference type="EMBL" id="JAD27043.1"/>
    </source>
</evidence>
<name>A0A0A8YN22_ARUDO</name>
<sequence length="68" mass="7717">MNNRATGARATSLIWTRRNETVDKHETENHMTVPYGLGETHVALYEPRCSPVLQTAGVRPQQQARITR</sequence>
<reference evidence="1" key="2">
    <citation type="journal article" date="2015" name="Data Brief">
        <title>Shoot transcriptome of the giant reed, Arundo donax.</title>
        <authorList>
            <person name="Barrero R.A."/>
            <person name="Guerrero F.D."/>
            <person name="Moolhuijzen P."/>
            <person name="Goolsby J.A."/>
            <person name="Tidwell J."/>
            <person name="Bellgard S.E."/>
            <person name="Bellgard M.I."/>
        </authorList>
    </citation>
    <scope>NUCLEOTIDE SEQUENCE</scope>
    <source>
        <tissue evidence="1">Shoot tissue taken approximately 20 cm above the soil surface</tissue>
    </source>
</reference>
<organism evidence="1">
    <name type="scientific">Arundo donax</name>
    <name type="common">Giant reed</name>
    <name type="synonym">Donax arundinaceus</name>
    <dbReference type="NCBI Taxonomy" id="35708"/>
    <lineage>
        <taxon>Eukaryota</taxon>
        <taxon>Viridiplantae</taxon>
        <taxon>Streptophyta</taxon>
        <taxon>Embryophyta</taxon>
        <taxon>Tracheophyta</taxon>
        <taxon>Spermatophyta</taxon>
        <taxon>Magnoliopsida</taxon>
        <taxon>Liliopsida</taxon>
        <taxon>Poales</taxon>
        <taxon>Poaceae</taxon>
        <taxon>PACMAD clade</taxon>
        <taxon>Arundinoideae</taxon>
        <taxon>Arundineae</taxon>
        <taxon>Arundo</taxon>
    </lineage>
</organism>
<proteinExistence type="predicted"/>